<dbReference type="EMBL" id="CAJVPV010043500">
    <property type="protein sequence ID" value="CAG8765815.1"/>
    <property type="molecule type" value="Genomic_DNA"/>
</dbReference>
<evidence type="ECO:0000313" key="3">
    <source>
        <dbReference type="EMBL" id="CAG8765815.1"/>
    </source>
</evidence>
<dbReference type="GO" id="GO:0016787">
    <property type="term" value="F:hydrolase activity"/>
    <property type="evidence" value="ECO:0007669"/>
    <property type="project" value="UniProtKB-KW"/>
</dbReference>
<protein>
    <submittedName>
        <fullName evidence="3">5637_t:CDS:1</fullName>
    </submittedName>
</protein>
<accession>A0A9N9J6C0</accession>
<evidence type="ECO:0000256" key="2">
    <source>
        <dbReference type="ARBA" id="ARBA00022801"/>
    </source>
</evidence>
<dbReference type="SUPFAM" id="SSF143430">
    <property type="entry name" value="TTP0101/SSO1404-like"/>
    <property type="match status" value="1"/>
</dbReference>
<dbReference type="InterPro" id="IPR019199">
    <property type="entry name" value="Virulence_VapD/CRISPR_Cas2"/>
</dbReference>
<proteinExistence type="predicted"/>
<keyword evidence="4" id="KW-1185">Reference proteome</keyword>
<dbReference type="OrthoDB" id="2384185at2759"/>
<gene>
    <name evidence="3" type="ORF">AMORRO_LOCUS16255</name>
</gene>
<evidence type="ECO:0000313" key="4">
    <source>
        <dbReference type="Proteomes" id="UP000789342"/>
    </source>
</evidence>
<organism evidence="3 4">
    <name type="scientific">Acaulospora morrowiae</name>
    <dbReference type="NCBI Taxonomy" id="94023"/>
    <lineage>
        <taxon>Eukaryota</taxon>
        <taxon>Fungi</taxon>
        <taxon>Fungi incertae sedis</taxon>
        <taxon>Mucoromycota</taxon>
        <taxon>Glomeromycotina</taxon>
        <taxon>Glomeromycetes</taxon>
        <taxon>Diversisporales</taxon>
        <taxon>Acaulosporaceae</taxon>
        <taxon>Acaulospora</taxon>
    </lineage>
</organism>
<reference evidence="3" key="1">
    <citation type="submission" date="2021-06" db="EMBL/GenBank/DDBJ databases">
        <authorList>
            <person name="Kallberg Y."/>
            <person name="Tangrot J."/>
            <person name="Rosling A."/>
        </authorList>
    </citation>
    <scope>NUCLEOTIDE SEQUENCE</scope>
    <source>
        <strain evidence="3">CL551</strain>
    </source>
</reference>
<dbReference type="Proteomes" id="UP000789342">
    <property type="component" value="Unassembled WGS sequence"/>
</dbReference>
<evidence type="ECO:0000256" key="1">
    <source>
        <dbReference type="ARBA" id="ARBA00022722"/>
    </source>
</evidence>
<feature type="non-terminal residue" evidence="3">
    <location>
        <position position="89"/>
    </location>
</feature>
<dbReference type="Gene3D" id="3.30.70.240">
    <property type="match status" value="1"/>
</dbReference>
<comment type="caution">
    <text evidence="3">The sequence shown here is derived from an EMBL/GenBank/DDBJ whole genome shotgun (WGS) entry which is preliminary data.</text>
</comment>
<keyword evidence="1" id="KW-0540">Nuclease</keyword>
<sequence>MATVHEALFRYGNWIVQYDLGATALTASFGSSSQHYRQVVDILQGVDFVRIQYSVFRHRRGCRLQIALNAVTQIRQLQWARGTAPNGAP</sequence>
<dbReference type="AlphaFoldDB" id="A0A9N9J6C0"/>
<dbReference type="GO" id="GO:0004518">
    <property type="term" value="F:nuclease activity"/>
    <property type="evidence" value="ECO:0007669"/>
    <property type="project" value="UniProtKB-KW"/>
</dbReference>
<dbReference type="Pfam" id="PF09827">
    <property type="entry name" value="CRISPR_Cas2"/>
    <property type="match status" value="1"/>
</dbReference>
<name>A0A9N9J6C0_9GLOM</name>
<keyword evidence="2" id="KW-0378">Hydrolase</keyword>